<reference evidence="1 2" key="1">
    <citation type="journal article" date="2019" name="Sci. Rep.">
        <title>Comparative genomics of chytrid fungi reveal insights into the obligate biotrophic and pathogenic lifestyle of Synchytrium endobioticum.</title>
        <authorList>
            <person name="van de Vossenberg B.T.L.H."/>
            <person name="Warris S."/>
            <person name="Nguyen H.D.T."/>
            <person name="van Gent-Pelzer M.P.E."/>
            <person name="Joly D.L."/>
            <person name="van de Geest H.C."/>
            <person name="Bonants P.J.M."/>
            <person name="Smith D.S."/>
            <person name="Levesque C.A."/>
            <person name="van der Lee T.A.J."/>
        </authorList>
    </citation>
    <scope>NUCLEOTIDE SEQUENCE [LARGE SCALE GENOMIC DNA]</scope>
    <source>
        <strain evidence="1 2">CBS 675.73</strain>
    </source>
</reference>
<dbReference type="AlphaFoldDB" id="A0A507CSB9"/>
<gene>
    <name evidence="1" type="ORF">CcCBS67573_g10538</name>
</gene>
<organism evidence="1 2">
    <name type="scientific">Chytriomyces confervae</name>
    <dbReference type="NCBI Taxonomy" id="246404"/>
    <lineage>
        <taxon>Eukaryota</taxon>
        <taxon>Fungi</taxon>
        <taxon>Fungi incertae sedis</taxon>
        <taxon>Chytridiomycota</taxon>
        <taxon>Chytridiomycota incertae sedis</taxon>
        <taxon>Chytridiomycetes</taxon>
        <taxon>Chytridiales</taxon>
        <taxon>Chytriomycetaceae</taxon>
        <taxon>Chytriomyces</taxon>
    </lineage>
</organism>
<protein>
    <submittedName>
        <fullName evidence="1">Uncharacterized protein</fullName>
    </submittedName>
</protein>
<keyword evidence="2" id="KW-1185">Reference proteome</keyword>
<comment type="caution">
    <text evidence="1">The sequence shown here is derived from an EMBL/GenBank/DDBJ whole genome shotgun (WGS) entry which is preliminary data.</text>
</comment>
<sequence>MAEHREIQKRTAEAAEEVERKRIMMESSVFANNQRAPNVEFYPVAKKWKPSCSKAFGFVLRRILAHINSVPFNPALPEHLSLMTDMEKQAIIKTIEEAYAAGRLVGAQTGMKLEPFSHSGLGMLSLDRVNSGLAVNARGQLIEVVCIGWQCLKNDYNPTKMAQIIHHFRTTDFEEASGALKGLIDGTNYAPKKYVPQATKYAILKKAAEKWKSQEFSVCKAYILNMNPAAKNIKDIRKWLKHEPEQLLERLGYINPVTGHIIDPNDYCFDW</sequence>
<name>A0A507CSB9_9FUNG</name>
<dbReference type="Proteomes" id="UP000320333">
    <property type="component" value="Unassembled WGS sequence"/>
</dbReference>
<dbReference type="EMBL" id="QEAP01001674">
    <property type="protein sequence ID" value="TPX42039.1"/>
    <property type="molecule type" value="Genomic_DNA"/>
</dbReference>
<evidence type="ECO:0000313" key="1">
    <source>
        <dbReference type="EMBL" id="TPX42039.1"/>
    </source>
</evidence>
<evidence type="ECO:0000313" key="2">
    <source>
        <dbReference type="Proteomes" id="UP000320333"/>
    </source>
</evidence>
<proteinExistence type="predicted"/>
<accession>A0A507CSB9</accession>
<dbReference type="OrthoDB" id="2136427at2759"/>